<protein>
    <submittedName>
        <fullName evidence="2">Ubiquitin carboxyl-terminal hydrolase</fullName>
    </submittedName>
</protein>
<dbReference type="GO" id="GO:0016579">
    <property type="term" value="P:protein deubiquitination"/>
    <property type="evidence" value="ECO:0007669"/>
    <property type="project" value="InterPro"/>
</dbReference>
<dbReference type="PROSITE" id="PS50235">
    <property type="entry name" value="USP_3"/>
    <property type="match status" value="1"/>
</dbReference>
<organism evidence="2 3">
    <name type="scientific">Lecanosticta acicola</name>
    <dbReference type="NCBI Taxonomy" id="111012"/>
    <lineage>
        <taxon>Eukaryota</taxon>
        <taxon>Fungi</taxon>
        <taxon>Dikarya</taxon>
        <taxon>Ascomycota</taxon>
        <taxon>Pezizomycotina</taxon>
        <taxon>Dothideomycetes</taxon>
        <taxon>Dothideomycetidae</taxon>
        <taxon>Mycosphaerellales</taxon>
        <taxon>Mycosphaerellaceae</taxon>
        <taxon>Lecanosticta</taxon>
    </lineage>
</organism>
<sequence>MNREVTANGNFKGMGKETKDDRFEVDTPASQACFANSALQILNAALSFEEIKKLRGNNPLSLFKYTYQELLTIFDLSGKLRVTHKYSKMLEKLRQTIALEGATSESGSIAIGPYLGQLLVDMREGVSHKSPKQLDRVNPLILQQVFAYGGREDRHQFDGDLQQDCHEYLMGLVNAVAERHPFMGKLFEVETSVRERCTVCNWERTSIVPQFGRTFQVPPSTIGLRDSIERHSSVAAEFGEKQCPTCEKFGTLVETTTVSKIGNHLVVALNRSGNNDHKVLTKIGLGDTDLRFEHGGNSYVAKAIIRHNGSKTTNGHYTALVEHQSSWHETDDLDCTKVTLNDLADRRKNLCSIVLFQKGRARGIPAPEDCLTVKDVDTTSSKAHSLDANGFVKTGKYVFFGGIAARTSPYRD</sequence>
<reference evidence="2" key="1">
    <citation type="submission" date="2023-11" db="EMBL/GenBank/DDBJ databases">
        <authorList>
            <person name="Alioto T."/>
            <person name="Alioto T."/>
            <person name="Gomez Garrido J."/>
        </authorList>
    </citation>
    <scope>NUCLEOTIDE SEQUENCE</scope>
</reference>
<dbReference type="InterPro" id="IPR038765">
    <property type="entry name" value="Papain-like_cys_pep_sf"/>
</dbReference>
<dbReference type="Gene3D" id="3.90.70.10">
    <property type="entry name" value="Cysteine proteinases"/>
    <property type="match status" value="1"/>
</dbReference>
<dbReference type="InterPro" id="IPR028889">
    <property type="entry name" value="USP"/>
</dbReference>
<dbReference type="InterPro" id="IPR050185">
    <property type="entry name" value="Ub_carboxyl-term_hydrolase"/>
</dbReference>
<dbReference type="Pfam" id="PF00443">
    <property type="entry name" value="UCH"/>
    <property type="match status" value="1"/>
</dbReference>
<keyword evidence="3" id="KW-1185">Reference proteome</keyword>
<dbReference type="PANTHER" id="PTHR21646:SF46">
    <property type="entry name" value="UBIQUITIN CARBOXYL-TERMINAL HYDROLASE"/>
    <property type="match status" value="1"/>
</dbReference>
<dbReference type="InterPro" id="IPR001394">
    <property type="entry name" value="Peptidase_C19_UCH"/>
</dbReference>
<comment type="caution">
    <text evidence="2">The sequence shown here is derived from an EMBL/GenBank/DDBJ whole genome shotgun (WGS) entry which is preliminary data.</text>
</comment>
<accession>A0AAI9ECZ0</accession>
<dbReference type="AlphaFoldDB" id="A0AAI9ECZ0"/>
<dbReference type="SUPFAM" id="SSF54001">
    <property type="entry name" value="Cysteine proteinases"/>
    <property type="match status" value="1"/>
</dbReference>
<gene>
    <name evidence="2" type="ORF">LECACI_7A006742</name>
</gene>
<dbReference type="EMBL" id="CAVMBE010000050">
    <property type="protein sequence ID" value="CAK4031584.1"/>
    <property type="molecule type" value="Genomic_DNA"/>
</dbReference>
<dbReference type="PANTHER" id="PTHR21646">
    <property type="entry name" value="UBIQUITIN CARBOXYL-TERMINAL HYDROLASE"/>
    <property type="match status" value="1"/>
</dbReference>
<dbReference type="GO" id="GO:0004843">
    <property type="term" value="F:cysteine-type deubiquitinase activity"/>
    <property type="evidence" value="ECO:0007669"/>
    <property type="project" value="InterPro"/>
</dbReference>
<evidence type="ECO:0000313" key="3">
    <source>
        <dbReference type="Proteomes" id="UP001296104"/>
    </source>
</evidence>
<evidence type="ECO:0000313" key="2">
    <source>
        <dbReference type="EMBL" id="CAK4031584.1"/>
    </source>
</evidence>
<proteinExistence type="predicted"/>
<name>A0AAI9ECZ0_9PEZI</name>
<dbReference type="Proteomes" id="UP001296104">
    <property type="component" value="Unassembled WGS sequence"/>
</dbReference>
<feature type="domain" description="USP" evidence="1">
    <location>
        <begin position="23"/>
        <end position="359"/>
    </location>
</feature>
<dbReference type="CDD" id="cd02257">
    <property type="entry name" value="Peptidase_C19"/>
    <property type="match status" value="1"/>
</dbReference>
<keyword evidence="2" id="KW-0378">Hydrolase</keyword>
<evidence type="ECO:0000259" key="1">
    <source>
        <dbReference type="PROSITE" id="PS50235"/>
    </source>
</evidence>